<evidence type="ECO:0000313" key="3">
    <source>
        <dbReference type="EMBL" id="AJD43594.1"/>
    </source>
</evidence>
<dbReference type="Pfam" id="PF01464">
    <property type="entry name" value="SLT"/>
    <property type="match status" value="1"/>
</dbReference>
<dbReference type="RefSeq" id="WP_040114119.1">
    <property type="nucleotide sequence ID" value="NZ_CP006879.1"/>
</dbReference>
<feature type="domain" description="Transglycosylase SLT" evidence="2">
    <location>
        <begin position="36"/>
        <end position="80"/>
    </location>
</feature>
<organism evidence="3 4">
    <name type="scientific">Rhizobium gallicum bv. gallicum R602sp</name>
    <dbReference type="NCBI Taxonomy" id="1041138"/>
    <lineage>
        <taxon>Bacteria</taxon>
        <taxon>Pseudomonadati</taxon>
        <taxon>Pseudomonadota</taxon>
        <taxon>Alphaproteobacteria</taxon>
        <taxon>Hyphomicrobiales</taxon>
        <taxon>Rhizobiaceae</taxon>
        <taxon>Rhizobium/Agrobacterium group</taxon>
        <taxon>Rhizobium</taxon>
    </lineage>
</organism>
<gene>
    <name evidence="3" type="ORF">RGR602_PB00053</name>
</gene>
<dbReference type="Proteomes" id="UP000031368">
    <property type="component" value="Plasmid pRgalR602b"/>
</dbReference>
<sequence length="90" mass="9580">MQCLATSVRELIVKKGQTGLASDAFTIAPAIKTKPSTSPASHPLYDPTTSIDIGAAEIRWRWSQTGDDPILVAAAYNAGGFYETTHSPCL</sequence>
<dbReference type="KEGG" id="rga:RGR602_PB00053"/>
<name>A0A0B4X677_9HYPH</name>
<dbReference type="InterPro" id="IPR023346">
    <property type="entry name" value="Lysozyme-like_dom_sf"/>
</dbReference>
<geneLocation type="plasmid" evidence="3 4">
    <name>pRgalR602b</name>
</geneLocation>
<evidence type="ECO:0000259" key="2">
    <source>
        <dbReference type="Pfam" id="PF01464"/>
    </source>
</evidence>
<dbReference type="EMBL" id="CP006879">
    <property type="protein sequence ID" value="AJD43594.1"/>
    <property type="molecule type" value="Genomic_DNA"/>
</dbReference>
<dbReference type="AlphaFoldDB" id="A0A0B4X677"/>
<protein>
    <submittedName>
        <fullName evidence="3">Lytic transglycosylase-like domain-containing protein</fullName>
    </submittedName>
</protein>
<dbReference type="InterPro" id="IPR008258">
    <property type="entry name" value="Transglycosylase_SLT_dom_1"/>
</dbReference>
<dbReference type="Gene3D" id="1.10.530.10">
    <property type="match status" value="1"/>
</dbReference>
<keyword evidence="4" id="KW-1185">Reference proteome</keyword>
<proteinExistence type="inferred from homology"/>
<accession>A0A0B4X677</accession>
<keyword evidence="3" id="KW-0614">Plasmid</keyword>
<reference evidence="3 4" key="1">
    <citation type="submission" date="2013-11" db="EMBL/GenBank/DDBJ databases">
        <title>Complete genome sequence of Rhizobium gallicum bv. gallicum R602.</title>
        <authorList>
            <person name="Bustos P."/>
            <person name="Santamaria R.I."/>
            <person name="Lozano L."/>
            <person name="Acosta J.L."/>
            <person name="Ormeno-Orrillo E."/>
            <person name="Rogel M.A."/>
            <person name="Romero D."/>
            <person name="Cevallos M.A."/>
            <person name="Martinez-Romero E."/>
            <person name="Gonzalez V."/>
        </authorList>
    </citation>
    <scope>NUCLEOTIDE SEQUENCE [LARGE SCALE GENOMIC DNA]</scope>
    <source>
        <strain evidence="3 4">R602</strain>
        <plasmid evidence="3 4">pRgalR602b</plasmid>
    </source>
</reference>
<evidence type="ECO:0000256" key="1">
    <source>
        <dbReference type="ARBA" id="ARBA00009387"/>
    </source>
</evidence>
<dbReference type="HOGENOM" id="CLU_2438679_0_0_5"/>
<comment type="similarity">
    <text evidence="1">Belongs to the virb1 family.</text>
</comment>
<dbReference type="SUPFAM" id="SSF53955">
    <property type="entry name" value="Lysozyme-like"/>
    <property type="match status" value="1"/>
</dbReference>
<evidence type="ECO:0000313" key="4">
    <source>
        <dbReference type="Proteomes" id="UP000031368"/>
    </source>
</evidence>